<dbReference type="PROSITE" id="PS50949">
    <property type="entry name" value="HTH_GNTR"/>
    <property type="match status" value="1"/>
</dbReference>
<dbReference type="SMART" id="SM00345">
    <property type="entry name" value="HTH_GNTR"/>
    <property type="match status" value="1"/>
</dbReference>
<dbReference type="InterPro" id="IPR008920">
    <property type="entry name" value="TF_FadR/GntR_C"/>
</dbReference>
<dbReference type="PRINTS" id="PR00035">
    <property type="entry name" value="HTHGNTR"/>
</dbReference>
<dbReference type="Proteomes" id="UP000049455">
    <property type="component" value="Unassembled WGS sequence"/>
</dbReference>
<dbReference type="Gene3D" id="1.10.10.10">
    <property type="entry name" value="Winged helix-like DNA-binding domain superfamily/Winged helix DNA-binding domain"/>
    <property type="match status" value="1"/>
</dbReference>
<dbReference type="Pfam" id="PF00392">
    <property type="entry name" value="GntR"/>
    <property type="match status" value="1"/>
</dbReference>
<accession>A0A0M7B9F0</accession>
<dbReference type="InterPro" id="IPR011711">
    <property type="entry name" value="GntR_C"/>
</dbReference>
<dbReference type="SMART" id="SM00895">
    <property type="entry name" value="FCD"/>
    <property type="match status" value="1"/>
</dbReference>
<dbReference type="PANTHER" id="PTHR43537:SF5">
    <property type="entry name" value="UXU OPERON TRANSCRIPTIONAL REGULATOR"/>
    <property type="match status" value="1"/>
</dbReference>
<evidence type="ECO:0000256" key="2">
    <source>
        <dbReference type="ARBA" id="ARBA00023125"/>
    </source>
</evidence>
<dbReference type="AlphaFoldDB" id="A0A0M7B9F0"/>
<dbReference type="GO" id="GO:0003700">
    <property type="term" value="F:DNA-binding transcription factor activity"/>
    <property type="evidence" value="ECO:0007669"/>
    <property type="project" value="InterPro"/>
</dbReference>
<dbReference type="InterPro" id="IPR036388">
    <property type="entry name" value="WH-like_DNA-bd_sf"/>
</dbReference>
<dbReference type="GO" id="GO:0003677">
    <property type="term" value="F:DNA binding"/>
    <property type="evidence" value="ECO:0007669"/>
    <property type="project" value="UniProtKB-KW"/>
</dbReference>
<sequence>MDATQRQPMQSASALLGDVPRHSVREVIAGKIAALISSGILSVGDALPGERELAVSLSVSRETIRGAIAILAEHGILRVAQGMRTVVATTDLSRMEAPVPMPRLEGPYSLASVHETRLLVERRIAAEAARRATPGLISAMRRSLGAQEACGDDAVGFLLADREFHGLLYRASENDVLADIALSLHNHLLDHRRRIVAQPGAIAISIADHQAILSGIEARDVEAAIIAVATHTTRIYDTTRSFLEERTG</sequence>
<reference evidence="5 6" key="1">
    <citation type="submission" date="2015-09" db="EMBL/GenBank/DDBJ databases">
        <authorList>
            <person name="Jackson K.R."/>
            <person name="Lunt B.L."/>
            <person name="Fisher J.N.B."/>
            <person name="Gardner A.V."/>
            <person name="Bailey M.E."/>
            <person name="Deus L.M."/>
            <person name="Earl A.S."/>
            <person name="Gibby P.D."/>
            <person name="Hartmann K.A."/>
            <person name="Liu J.E."/>
            <person name="Manci A.M."/>
            <person name="Nielsen D.A."/>
            <person name="Solomon M.B."/>
            <person name="Breakwell D.P."/>
            <person name="Burnett S.H."/>
            <person name="Grose J.H."/>
        </authorList>
    </citation>
    <scope>NUCLEOTIDE SEQUENCE [LARGE SCALE GENOMIC DNA]</scope>
    <source>
        <strain evidence="5 6">CECT 7799</strain>
    </source>
</reference>
<dbReference type="PANTHER" id="PTHR43537">
    <property type="entry name" value="TRANSCRIPTIONAL REGULATOR, GNTR FAMILY"/>
    <property type="match status" value="1"/>
</dbReference>
<dbReference type="RefSeq" id="WP_055662324.1">
    <property type="nucleotide sequence ID" value="NZ_CYPR01000039.1"/>
</dbReference>
<evidence type="ECO:0000259" key="4">
    <source>
        <dbReference type="PROSITE" id="PS50949"/>
    </source>
</evidence>
<dbReference type="InterPro" id="IPR036390">
    <property type="entry name" value="WH_DNA-bd_sf"/>
</dbReference>
<dbReference type="CDD" id="cd07377">
    <property type="entry name" value="WHTH_GntR"/>
    <property type="match status" value="1"/>
</dbReference>
<dbReference type="STRING" id="313367.JSE7799_00657"/>
<protein>
    <submittedName>
        <fullName evidence="5">Putative L-lactate dehydrogenase operon regulatory protein</fullName>
    </submittedName>
</protein>
<evidence type="ECO:0000313" key="6">
    <source>
        <dbReference type="Proteomes" id="UP000049455"/>
    </source>
</evidence>
<dbReference type="EMBL" id="CYPR01000039">
    <property type="protein sequence ID" value="CUH24106.1"/>
    <property type="molecule type" value="Genomic_DNA"/>
</dbReference>
<organism evidence="5 6">
    <name type="scientific">Jannaschia seosinensis</name>
    <dbReference type="NCBI Taxonomy" id="313367"/>
    <lineage>
        <taxon>Bacteria</taxon>
        <taxon>Pseudomonadati</taxon>
        <taxon>Pseudomonadota</taxon>
        <taxon>Alphaproteobacteria</taxon>
        <taxon>Rhodobacterales</taxon>
        <taxon>Roseobacteraceae</taxon>
        <taxon>Jannaschia</taxon>
    </lineage>
</organism>
<evidence type="ECO:0000256" key="3">
    <source>
        <dbReference type="ARBA" id="ARBA00023163"/>
    </source>
</evidence>
<name>A0A0M7B9F0_9RHOB</name>
<gene>
    <name evidence="5" type="primary">lldR_1</name>
    <name evidence="5" type="ORF">JSE7799_00657</name>
</gene>
<keyword evidence="2" id="KW-0238">DNA-binding</keyword>
<keyword evidence="6" id="KW-1185">Reference proteome</keyword>
<dbReference type="Gene3D" id="1.20.120.530">
    <property type="entry name" value="GntR ligand-binding domain-like"/>
    <property type="match status" value="1"/>
</dbReference>
<proteinExistence type="predicted"/>
<feature type="domain" description="HTH gntR-type" evidence="4">
    <location>
        <begin position="22"/>
        <end position="90"/>
    </location>
</feature>
<keyword evidence="3" id="KW-0804">Transcription</keyword>
<keyword evidence="1" id="KW-0805">Transcription regulation</keyword>
<evidence type="ECO:0000256" key="1">
    <source>
        <dbReference type="ARBA" id="ARBA00023015"/>
    </source>
</evidence>
<dbReference type="SUPFAM" id="SSF46785">
    <property type="entry name" value="Winged helix' DNA-binding domain"/>
    <property type="match status" value="1"/>
</dbReference>
<dbReference type="Pfam" id="PF07729">
    <property type="entry name" value="FCD"/>
    <property type="match status" value="1"/>
</dbReference>
<dbReference type="SUPFAM" id="SSF48008">
    <property type="entry name" value="GntR ligand-binding domain-like"/>
    <property type="match status" value="1"/>
</dbReference>
<evidence type="ECO:0000313" key="5">
    <source>
        <dbReference type="EMBL" id="CUH24106.1"/>
    </source>
</evidence>
<dbReference type="InterPro" id="IPR000524">
    <property type="entry name" value="Tscrpt_reg_HTH_GntR"/>
</dbReference>